<feature type="compositionally biased region" description="Basic and acidic residues" evidence="2">
    <location>
        <begin position="340"/>
        <end position="352"/>
    </location>
</feature>
<dbReference type="HOGENOM" id="CLU_018301_0_0_1"/>
<dbReference type="InParanoid" id="A0A0C3CG27"/>
<evidence type="ECO:0000313" key="4">
    <source>
        <dbReference type="Proteomes" id="UP000054166"/>
    </source>
</evidence>
<evidence type="ECO:0000256" key="2">
    <source>
        <dbReference type="SAM" id="MobiDB-lite"/>
    </source>
</evidence>
<protein>
    <submittedName>
        <fullName evidence="3">Uncharacterized protein</fullName>
    </submittedName>
</protein>
<evidence type="ECO:0000256" key="1">
    <source>
        <dbReference type="SAM" id="Coils"/>
    </source>
</evidence>
<sequence length="668" mass="75749">MTARESDIIEKSRVQIQNQQQTISLLVSEKASLTASLDRLDDLESRRCHFSTNTCLCLLFLVIEARNKEAFLQDELSRSQGLSARVHQLEMDLQEAREKHRDQERELLLTNGTVDDLRGEADQYQRRIRELEDHIQSDNRAEKLEESLRNTQERADEFEFQLSRLKLAYGSLKAERDENDAQLHLHKSAAMDWQNKHAELAADHAASQELLASAISDRDVLYQDKMALRSQVDANEKVLTELQQKLTLATTALMSNIQQNQIAQADLRNANRRADEAEKTQKDLQSEGSHLMRLLDEMRPKIVELTGDKVELGNKIDTLEHALRARDAMIAELENTVEEVRNQHEEASKQREGAVAQQQREQSSAQASLAELQIAYAELQKELEETRANLHRLETERTDHYQVTSRQLDEINRLTVSSRTQADEVTSVRQQLEEHRHLEEEDRGFIERAQEEIEQLRADLASADEEIHRLRNAVSSAPPDGSPKSLDAEMLSALRQQHALDLSAAQSQIRALETSVFNAQAKSHTLQKRVNILEDQLAAPSRSGSRADRPFSASSRPSSRAHHVHQPGNLPPLSRSVFDIGLTPETRHKRRVSLSMLKARIDSELASAASHSMSRAHSPALAKSRPSALSTVHEPSSQGEFLDHSFIRPQLDDHIFWCSSCRADLIIL</sequence>
<reference evidence="3 4" key="1">
    <citation type="submission" date="2014-04" db="EMBL/GenBank/DDBJ databases">
        <authorList>
            <consortium name="DOE Joint Genome Institute"/>
            <person name="Kuo A."/>
            <person name="Tarkka M."/>
            <person name="Buscot F."/>
            <person name="Kohler A."/>
            <person name="Nagy L.G."/>
            <person name="Floudas D."/>
            <person name="Copeland A."/>
            <person name="Barry K.W."/>
            <person name="Cichocki N."/>
            <person name="Veneault-Fourrey C."/>
            <person name="LaButti K."/>
            <person name="Lindquist E.A."/>
            <person name="Lipzen A."/>
            <person name="Lundell T."/>
            <person name="Morin E."/>
            <person name="Murat C."/>
            <person name="Sun H."/>
            <person name="Tunlid A."/>
            <person name="Henrissat B."/>
            <person name="Grigoriev I.V."/>
            <person name="Hibbett D.S."/>
            <person name="Martin F."/>
            <person name="Nordberg H.P."/>
            <person name="Cantor M.N."/>
            <person name="Hua S.X."/>
        </authorList>
    </citation>
    <scope>NUCLEOTIDE SEQUENCE [LARGE SCALE GENOMIC DNA]</scope>
    <source>
        <strain evidence="3 4">F 1598</strain>
    </source>
</reference>
<gene>
    <name evidence="3" type="ORF">PILCRDRAFT_235816</name>
</gene>
<dbReference type="STRING" id="765440.A0A0C3CG27"/>
<evidence type="ECO:0000313" key="3">
    <source>
        <dbReference type="EMBL" id="KIM88702.1"/>
    </source>
</evidence>
<accession>A0A0C3CG27</accession>
<dbReference type="OrthoDB" id="10255630at2759"/>
<feature type="region of interest" description="Disordered" evidence="2">
    <location>
        <begin position="537"/>
        <end position="576"/>
    </location>
</feature>
<keyword evidence="1" id="KW-0175">Coiled coil</keyword>
<proteinExistence type="predicted"/>
<feature type="region of interest" description="Disordered" evidence="2">
    <location>
        <begin position="340"/>
        <end position="362"/>
    </location>
</feature>
<dbReference type="Proteomes" id="UP000054166">
    <property type="component" value="Unassembled WGS sequence"/>
</dbReference>
<organism evidence="3 4">
    <name type="scientific">Piloderma croceum (strain F 1598)</name>
    <dbReference type="NCBI Taxonomy" id="765440"/>
    <lineage>
        <taxon>Eukaryota</taxon>
        <taxon>Fungi</taxon>
        <taxon>Dikarya</taxon>
        <taxon>Basidiomycota</taxon>
        <taxon>Agaricomycotina</taxon>
        <taxon>Agaricomycetes</taxon>
        <taxon>Agaricomycetidae</taxon>
        <taxon>Atheliales</taxon>
        <taxon>Atheliaceae</taxon>
        <taxon>Piloderma</taxon>
    </lineage>
</organism>
<reference evidence="4" key="2">
    <citation type="submission" date="2015-01" db="EMBL/GenBank/DDBJ databases">
        <title>Evolutionary Origins and Diversification of the Mycorrhizal Mutualists.</title>
        <authorList>
            <consortium name="DOE Joint Genome Institute"/>
            <consortium name="Mycorrhizal Genomics Consortium"/>
            <person name="Kohler A."/>
            <person name="Kuo A."/>
            <person name="Nagy L.G."/>
            <person name="Floudas D."/>
            <person name="Copeland A."/>
            <person name="Barry K.W."/>
            <person name="Cichocki N."/>
            <person name="Veneault-Fourrey C."/>
            <person name="LaButti K."/>
            <person name="Lindquist E.A."/>
            <person name="Lipzen A."/>
            <person name="Lundell T."/>
            <person name="Morin E."/>
            <person name="Murat C."/>
            <person name="Riley R."/>
            <person name="Ohm R."/>
            <person name="Sun H."/>
            <person name="Tunlid A."/>
            <person name="Henrissat B."/>
            <person name="Grigoriev I.V."/>
            <person name="Hibbett D.S."/>
            <person name="Martin F."/>
        </authorList>
    </citation>
    <scope>NUCLEOTIDE SEQUENCE [LARGE SCALE GENOMIC DNA]</scope>
    <source>
        <strain evidence="4">F 1598</strain>
    </source>
</reference>
<name>A0A0C3CG27_PILCF</name>
<feature type="coiled-coil region" evidence="1">
    <location>
        <begin position="79"/>
        <end position="168"/>
    </location>
</feature>
<dbReference type="AlphaFoldDB" id="A0A0C3CG27"/>
<dbReference type="SUPFAM" id="SSF57997">
    <property type="entry name" value="Tropomyosin"/>
    <property type="match status" value="1"/>
</dbReference>
<feature type="coiled-coil region" evidence="1">
    <location>
        <begin position="446"/>
        <end position="473"/>
    </location>
</feature>
<keyword evidence="4" id="KW-1185">Reference proteome</keyword>
<feature type="coiled-coil region" evidence="1">
    <location>
        <begin position="225"/>
        <end position="287"/>
    </location>
</feature>
<dbReference type="EMBL" id="KN832976">
    <property type="protein sequence ID" value="KIM88702.1"/>
    <property type="molecule type" value="Genomic_DNA"/>
</dbReference>